<evidence type="ECO:0000313" key="6">
    <source>
        <dbReference type="Proteomes" id="UP000017090"/>
    </source>
</evidence>
<dbReference type="STRING" id="1111454.HMPREF1250_1145"/>
<dbReference type="Pfam" id="PF25881">
    <property type="entry name" value="HH_YBHG"/>
    <property type="match status" value="1"/>
</dbReference>
<dbReference type="AlphaFoldDB" id="U7UEJ6"/>
<sequence length="329" mass="36179">MKEKLLAHKKTLLLLAIVLLAALGYYAYTAAQKDDPALVLYGNVDIRQVSLAFNSSERIEEMYVDEGDRVKKGDVLAKLATQPLELQIAAMEAQIAQQEAVVNKLHNGSRPQELAGAQASTASAQADADNAAATYTRLLTLYNQDAVSKQELDNGEARYKAAMANLQNAQAAQNLTAIGPRSEDIAAAEAQLQQLQEQLKLQKCNLSQTTLTAPQDGVIRSRLLETGDMATPQKPVFTLSPDSAKWIRAYVSENRLGELYEGKQAFIHIDSFPDRKIIGQVGYISNTAEFTPKTVQTEDLRSALLYEVRIYVTDEDNILRMGMPATITF</sequence>
<reference evidence="5 6" key="1">
    <citation type="submission" date="2013-09" db="EMBL/GenBank/DDBJ databases">
        <authorList>
            <person name="Durkin A.S."/>
            <person name="Haft D.R."/>
            <person name="McCorrison J."/>
            <person name="Torralba M."/>
            <person name="Gillis M."/>
            <person name="Haft D.H."/>
            <person name="Methe B."/>
            <person name="Sutton G."/>
            <person name="Nelson K.E."/>
        </authorList>
    </citation>
    <scope>NUCLEOTIDE SEQUENCE [LARGE SCALE GENOMIC DNA]</scope>
    <source>
        <strain evidence="5 6">BV3C16-1</strain>
    </source>
</reference>
<evidence type="ECO:0000313" key="5">
    <source>
        <dbReference type="EMBL" id="ERT57775.1"/>
    </source>
</evidence>
<name>U7UEJ6_9FIRM</name>
<dbReference type="PANTHER" id="PTHR32347:SF29">
    <property type="entry name" value="UPF0194 MEMBRANE PROTEIN YBHG"/>
    <property type="match status" value="1"/>
</dbReference>
<gene>
    <name evidence="5" type="ORF">HMPREF1250_1145</name>
</gene>
<proteinExistence type="predicted"/>
<evidence type="ECO:0000259" key="4">
    <source>
        <dbReference type="Pfam" id="PF25881"/>
    </source>
</evidence>
<evidence type="ECO:0000256" key="3">
    <source>
        <dbReference type="SAM" id="Coils"/>
    </source>
</evidence>
<dbReference type="InterPro" id="IPR050465">
    <property type="entry name" value="UPF0194_transport"/>
</dbReference>
<dbReference type="Proteomes" id="UP000017090">
    <property type="component" value="Unassembled WGS sequence"/>
</dbReference>
<dbReference type="Gene3D" id="2.40.30.170">
    <property type="match status" value="1"/>
</dbReference>
<keyword evidence="2 3" id="KW-0175">Coiled coil</keyword>
<dbReference type="EMBL" id="AWXA01000051">
    <property type="protein sequence ID" value="ERT57775.1"/>
    <property type="molecule type" value="Genomic_DNA"/>
</dbReference>
<comment type="subcellular location">
    <subcellularLocation>
        <location evidence="1">Cell envelope</location>
    </subcellularLocation>
</comment>
<protein>
    <submittedName>
        <fullName evidence="5">HlyD family secretion protein</fullName>
    </submittedName>
</protein>
<keyword evidence="6" id="KW-1185">Reference proteome</keyword>
<dbReference type="SUPFAM" id="SSF111369">
    <property type="entry name" value="HlyD-like secretion proteins"/>
    <property type="match status" value="2"/>
</dbReference>
<dbReference type="Gene3D" id="1.10.287.470">
    <property type="entry name" value="Helix hairpin bin"/>
    <property type="match status" value="2"/>
</dbReference>
<evidence type="ECO:0000256" key="1">
    <source>
        <dbReference type="ARBA" id="ARBA00004196"/>
    </source>
</evidence>
<accession>U7UEJ6</accession>
<dbReference type="PATRIC" id="fig|1111454.3.peg.1825"/>
<feature type="coiled-coil region" evidence="3">
    <location>
        <begin position="152"/>
        <end position="212"/>
    </location>
</feature>
<dbReference type="Gene3D" id="2.40.50.100">
    <property type="match status" value="1"/>
</dbReference>
<evidence type="ECO:0000256" key="2">
    <source>
        <dbReference type="ARBA" id="ARBA00023054"/>
    </source>
</evidence>
<dbReference type="PRINTS" id="PR01490">
    <property type="entry name" value="RTXTOXIND"/>
</dbReference>
<dbReference type="OrthoDB" id="9778236at2"/>
<dbReference type="GO" id="GO:0042597">
    <property type="term" value="C:periplasmic space"/>
    <property type="evidence" value="ECO:0007669"/>
    <property type="project" value="UniProtKB-SubCell"/>
</dbReference>
<organism evidence="5 6">
    <name type="scientific">Megasphaera vaginalis</name>
    <name type="common">ex Srinivasan et al. 2021</name>
    <dbReference type="NCBI Taxonomy" id="1111454"/>
    <lineage>
        <taxon>Bacteria</taxon>
        <taxon>Bacillati</taxon>
        <taxon>Bacillota</taxon>
        <taxon>Negativicutes</taxon>
        <taxon>Veillonellales</taxon>
        <taxon>Veillonellaceae</taxon>
        <taxon>Megasphaera</taxon>
    </lineage>
</organism>
<dbReference type="PANTHER" id="PTHR32347">
    <property type="entry name" value="EFFLUX SYSTEM COMPONENT YKNX-RELATED"/>
    <property type="match status" value="1"/>
</dbReference>
<dbReference type="RefSeq" id="WP_023054279.1">
    <property type="nucleotide sequence ID" value="NZ_AWXA01000051.1"/>
</dbReference>
<dbReference type="InterPro" id="IPR059052">
    <property type="entry name" value="HH_YbhG-like"/>
</dbReference>
<dbReference type="eggNOG" id="COG1566">
    <property type="taxonomic scope" value="Bacteria"/>
</dbReference>
<comment type="caution">
    <text evidence="5">The sequence shown here is derived from an EMBL/GenBank/DDBJ whole genome shotgun (WGS) entry which is preliminary data.</text>
</comment>
<feature type="domain" description="YbhG-like alpha-helical hairpin" evidence="4">
    <location>
        <begin position="82"/>
        <end position="206"/>
    </location>
</feature>